<evidence type="ECO:0000313" key="4">
    <source>
        <dbReference type="Proteomes" id="UP000322927"/>
    </source>
</evidence>
<dbReference type="Proteomes" id="UP000322927">
    <property type="component" value="Chromosome"/>
</dbReference>
<dbReference type="OrthoDB" id="981191at2"/>
<dbReference type="Pfam" id="PF13577">
    <property type="entry name" value="SnoaL_4"/>
    <property type="match status" value="1"/>
</dbReference>
<dbReference type="InterPro" id="IPR037401">
    <property type="entry name" value="SnoaL-like"/>
</dbReference>
<sequence>MVRYGLGQDLHENGDNDVLEQWDSVFAPAARRLLGGRRRAPEGHPLQGPRRGDARPDGSMSGLLKWQHFQGFSTVDIDGDRTVTRTQHLHTHKGDTDGQGWNLIQTGFLVDRLERRAEGWRIAHRTLEIIWMGTFATV</sequence>
<organism evidence="3 4">
    <name type="scientific">Streptomyces venezuelae</name>
    <dbReference type="NCBI Taxonomy" id="54571"/>
    <lineage>
        <taxon>Bacteria</taxon>
        <taxon>Bacillati</taxon>
        <taxon>Actinomycetota</taxon>
        <taxon>Actinomycetes</taxon>
        <taxon>Kitasatosporales</taxon>
        <taxon>Streptomycetaceae</taxon>
        <taxon>Streptomyces</taxon>
    </lineage>
</organism>
<dbReference type="SUPFAM" id="SSF54427">
    <property type="entry name" value="NTF2-like"/>
    <property type="match status" value="1"/>
</dbReference>
<evidence type="ECO:0000259" key="2">
    <source>
        <dbReference type="Pfam" id="PF13577"/>
    </source>
</evidence>
<protein>
    <submittedName>
        <fullName evidence="3">Nuclear transport factor 2 family protein</fullName>
    </submittedName>
</protein>
<dbReference type="InterPro" id="IPR032710">
    <property type="entry name" value="NTF2-like_dom_sf"/>
</dbReference>
<feature type="domain" description="SnoaL-like" evidence="2">
    <location>
        <begin position="18"/>
        <end position="126"/>
    </location>
</feature>
<proteinExistence type="predicted"/>
<evidence type="ECO:0000256" key="1">
    <source>
        <dbReference type="SAM" id="MobiDB-lite"/>
    </source>
</evidence>
<gene>
    <name evidence="3" type="ORF">DEJ48_36040</name>
</gene>
<feature type="region of interest" description="Disordered" evidence="1">
    <location>
        <begin position="34"/>
        <end position="59"/>
    </location>
</feature>
<dbReference type="Gene3D" id="3.10.450.50">
    <property type="match status" value="1"/>
</dbReference>
<evidence type="ECO:0000313" key="3">
    <source>
        <dbReference type="EMBL" id="QES38108.1"/>
    </source>
</evidence>
<name>A0A5P2C865_STRVZ</name>
<dbReference type="EMBL" id="CP029192">
    <property type="protein sequence ID" value="QES38108.1"/>
    <property type="molecule type" value="Genomic_DNA"/>
</dbReference>
<accession>A0A5P2C865</accession>
<reference evidence="3 4" key="1">
    <citation type="submission" date="2018-05" db="EMBL/GenBank/DDBJ databases">
        <title>Streptomyces venezuelae.</title>
        <authorList>
            <person name="Kim W."/>
            <person name="Lee N."/>
            <person name="Cho B.-K."/>
        </authorList>
    </citation>
    <scope>NUCLEOTIDE SEQUENCE [LARGE SCALE GENOMIC DNA]</scope>
    <source>
        <strain evidence="3 4">ATCC 14584</strain>
    </source>
</reference>
<dbReference type="AlphaFoldDB" id="A0A5P2C865"/>